<dbReference type="GO" id="GO:0008233">
    <property type="term" value="F:peptidase activity"/>
    <property type="evidence" value="ECO:0007669"/>
    <property type="project" value="UniProtKB-KW"/>
</dbReference>
<evidence type="ECO:0000259" key="2">
    <source>
        <dbReference type="Pfam" id="PF05193"/>
    </source>
</evidence>
<evidence type="ECO:0000313" key="3">
    <source>
        <dbReference type="EMBL" id="ROP44918.1"/>
    </source>
</evidence>
<gene>
    <name evidence="3" type="ORF">EDC03_1048</name>
</gene>
<keyword evidence="3" id="KW-0378">Hydrolase</keyword>
<dbReference type="GO" id="GO:0046872">
    <property type="term" value="F:metal ion binding"/>
    <property type="evidence" value="ECO:0007669"/>
    <property type="project" value="InterPro"/>
</dbReference>
<dbReference type="InterPro" id="IPR011249">
    <property type="entry name" value="Metalloenz_LuxS/M16"/>
</dbReference>
<feature type="compositionally biased region" description="Low complexity" evidence="1">
    <location>
        <begin position="519"/>
        <end position="535"/>
    </location>
</feature>
<organism evidence="3 4">
    <name type="scientific">Pseudokineococcus lusitanus</name>
    <dbReference type="NCBI Taxonomy" id="763993"/>
    <lineage>
        <taxon>Bacteria</taxon>
        <taxon>Bacillati</taxon>
        <taxon>Actinomycetota</taxon>
        <taxon>Actinomycetes</taxon>
        <taxon>Kineosporiales</taxon>
        <taxon>Kineosporiaceae</taxon>
        <taxon>Pseudokineococcus</taxon>
    </lineage>
</organism>
<dbReference type="SUPFAM" id="SSF63411">
    <property type="entry name" value="LuxS/MPP-like metallohydrolase"/>
    <property type="match status" value="2"/>
</dbReference>
<feature type="region of interest" description="Disordered" evidence="1">
    <location>
        <begin position="1"/>
        <end position="36"/>
    </location>
</feature>
<dbReference type="Gene3D" id="3.30.830.10">
    <property type="entry name" value="Metalloenzyme, LuxS/M16 peptidase-like"/>
    <property type="match status" value="2"/>
</dbReference>
<keyword evidence="3" id="KW-0645">Protease</keyword>
<feature type="region of interest" description="Disordered" evidence="1">
    <location>
        <begin position="515"/>
        <end position="535"/>
    </location>
</feature>
<dbReference type="InterPro" id="IPR007863">
    <property type="entry name" value="Peptidase_M16_C"/>
</dbReference>
<dbReference type="EMBL" id="RJKN01000002">
    <property type="protein sequence ID" value="ROP44918.1"/>
    <property type="molecule type" value="Genomic_DNA"/>
</dbReference>
<name>A0A3N1HQW4_9ACTN</name>
<dbReference type="AlphaFoldDB" id="A0A3N1HQW4"/>
<dbReference type="Proteomes" id="UP000276232">
    <property type="component" value="Unassembled WGS sequence"/>
</dbReference>
<proteinExistence type="predicted"/>
<feature type="domain" description="Peptidase M16 C-terminal" evidence="2">
    <location>
        <begin position="260"/>
        <end position="333"/>
    </location>
</feature>
<comment type="caution">
    <text evidence="3">The sequence shown here is derived from an EMBL/GenBank/DDBJ whole genome shotgun (WGS) entry which is preliminary data.</text>
</comment>
<accession>A0A3N1HQW4</accession>
<keyword evidence="4" id="KW-1185">Reference proteome</keyword>
<sequence length="535" mass="57384">MRRRVPGGEHAGVTTSTSSAGHDATTVGRTTGRRTRWTEVDGVPVVSVEAPGELSAGLVLGVGWRDEPYLRRGVTHLLEHLVMREVHTRRAAVGASVDVLSTEFHVSGSPDVVVTFLRRVCELLADPPTDHLALELDVLAAEEREDGGPDLGATLLAERFGRRRAGLAALVEPATATLDASAVREWAARWAVAGNACVWLSGPVPGHLALPLPPGRPPSVDRGELPVGAPLPARLSLPDVPVAVTAVVPHAVATSMGANLLEERLVTELRTRRGLVYDVDVDLLRLSDGERHLLVTAAPPEGREGQVVDVVRSVLRDLAQRGPSAAELAEEVEIFCEDPGEQPDPERLRGYARWRAECRVLGWAGEETADIDEEARSVRPEDVRDVFRAVERSALVVVPEETDAEERVADLSVWPTSSPTTVTGRTYLPRWWKGVPRRARLVVGEEGVTLTTGPDHRATVRWEDVLGLLEDDSEGFTHVLVGTTATVPLDGGDWRGGGRAMAEVLRHVPEHLRARADAHSASGHGALAGAGPAPG</sequence>
<reference evidence="3 4" key="1">
    <citation type="journal article" date="2015" name="Stand. Genomic Sci.">
        <title>Genomic Encyclopedia of Bacterial and Archaeal Type Strains, Phase III: the genomes of soil and plant-associated and newly described type strains.</title>
        <authorList>
            <person name="Whitman W.B."/>
            <person name="Woyke T."/>
            <person name="Klenk H.P."/>
            <person name="Zhou Y."/>
            <person name="Lilburn T.G."/>
            <person name="Beck B.J."/>
            <person name="De Vos P."/>
            <person name="Vandamme P."/>
            <person name="Eisen J.A."/>
            <person name="Garrity G."/>
            <person name="Hugenholtz P."/>
            <person name="Kyrpides N.C."/>
        </authorList>
    </citation>
    <scope>NUCLEOTIDE SEQUENCE [LARGE SCALE GENOMIC DNA]</scope>
    <source>
        <strain evidence="3 4">CECT 7306</strain>
    </source>
</reference>
<evidence type="ECO:0000256" key="1">
    <source>
        <dbReference type="SAM" id="MobiDB-lite"/>
    </source>
</evidence>
<dbReference type="Pfam" id="PF05193">
    <property type="entry name" value="Peptidase_M16_C"/>
    <property type="match status" value="1"/>
</dbReference>
<evidence type="ECO:0000313" key="4">
    <source>
        <dbReference type="Proteomes" id="UP000276232"/>
    </source>
</evidence>
<protein>
    <submittedName>
        <fullName evidence="3">Zinc protease</fullName>
    </submittedName>
</protein>
<dbReference type="InParanoid" id="A0A3N1HQW4"/>
<dbReference type="GO" id="GO:0006508">
    <property type="term" value="P:proteolysis"/>
    <property type="evidence" value="ECO:0007669"/>
    <property type="project" value="UniProtKB-KW"/>
</dbReference>